<dbReference type="SUPFAM" id="SSF53474">
    <property type="entry name" value="alpha/beta-Hydrolases"/>
    <property type="match status" value="1"/>
</dbReference>
<evidence type="ECO:0000256" key="2">
    <source>
        <dbReference type="ARBA" id="ARBA00022801"/>
    </source>
</evidence>
<reference evidence="5 6" key="1">
    <citation type="journal article" date="2015" name="Genome Biol. Evol.">
        <title>Comparative Genomics of a Bacterivorous Green Alga Reveals Evolutionary Causalities and Consequences of Phago-Mixotrophic Mode of Nutrition.</title>
        <authorList>
            <person name="Burns J.A."/>
            <person name="Paasch A."/>
            <person name="Narechania A."/>
            <person name="Kim E."/>
        </authorList>
    </citation>
    <scope>NUCLEOTIDE SEQUENCE [LARGE SCALE GENOMIC DNA]</scope>
    <source>
        <strain evidence="5 6">PLY_AMNH</strain>
    </source>
</reference>
<dbReference type="GO" id="GO:0016042">
    <property type="term" value="P:lipid catabolic process"/>
    <property type="evidence" value="ECO:0007669"/>
    <property type="project" value="UniProtKB-KW"/>
</dbReference>
<keyword evidence="4" id="KW-0443">Lipid metabolism</keyword>
<dbReference type="Gene3D" id="3.40.50.1820">
    <property type="entry name" value="alpha/beta hydrolase"/>
    <property type="match status" value="1"/>
</dbReference>
<accession>A0AAE0LFN1</accession>
<keyword evidence="2" id="KW-0378">Hydrolase</keyword>
<keyword evidence="6" id="KW-1185">Reference proteome</keyword>
<dbReference type="InterPro" id="IPR029058">
    <property type="entry name" value="AB_hydrolase_fold"/>
</dbReference>
<protein>
    <recommendedName>
        <fullName evidence="1">1-alkyl-2-acetylglycerophosphocholine esterase</fullName>
        <ecNumber evidence="1">3.1.1.47</ecNumber>
    </recommendedName>
</protein>
<sequence>MRAALQDRVDDMIFVHKRIGELAQERKGPFQGLLNMDKVATLGHSFGGGTAVSFCQQVDVKCGIVLDPFLWVNGRESLLKGSPVPLLCPKSPEMLGDRDGFCCVNTGLIETLCGRSPSSWMVTLLEFGHFDFCDAIFVSPVVFRMLGLMNLPGDKCLMAHHYLADMCLAFLGEHCPLPWTSTCRFDVSKLCSQSIMCSQSIKTEWQSFNFGCNPRHQMCGLSLSLKTHGPQWTVKQLNLMRSMVERALCEGRFDKDMVHCGGDIVEATSIIFSCHSPQAIREKLLEWAIPGVEKGHPRSIDSRLHMS</sequence>
<dbReference type="GO" id="GO:0003847">
    <property type="term" value="F:1-alkyl-2-acetylglycerophosphocholine esterase activity"/>
    <property type="evidence" value="ECO:0007669"/>
    <property type="project" value="UniProtKB-EC"/>
</dbReference>
<dbReference type="PANTHER" id="PTHR10272">
    <property type="entry name" value="PLATELET-ACTIVATING FACTOR ACETYLHYDROLASE"/>
    <property type="match status" value="1"/>
</dbReference>
<keyword evidence="3" id="KW-0442">Lipid degradation</keyword>
<dbReference type="EC" id="3.1.1.47" evidence="1"/>
<evidence type="ECO:0000256" key="1">
    <source>
        <dbReference type="ARBA" id="ARBA00013201"/>
    </source>
</evidence>
<evidence type="ECO:0000313" key="5">
    <source>
        <dbReference type="EMBL" id="KAK3283009.1"/>
    </source>
</evidence>
<evidence type="ECO:0000313" key="6">
    <source>
        <dbReference type="Proteomes" id="UP001190700"/>
    </source>
</evidence>
<dbReference type="PANTHER" id="PTHR10272:SF0">
    <property type="entry name" value="PLATELET-ACTIVATING FACTOR ACETYLHYDROLASE"/>
    <property type="match status" value="1"/>
</dbReference>
<proteinExistence type="predicted"/>
<evidence type="ECO:0000256" key="3">
    <source>
        <dbReference type="ARBA" id="ARBA00022963"/>
    </source>
</evidence>
<gene>
    <name evidence="5" type="ORF">CYMTET_9278</name>
</gene>
<name>A0AAE0LFN1_9CHLO</name>
<comment type="caution">
    <text evidence="5">The sequence shown here is derived from an EMBL/GenBank/DDBJ whole genome shotgun (WGS) entry which is preliminary data.</text>
</comment>
<evidence type="ECO:0000256" key="4">
    <source>
        <dbReference type="ARBA" id="ARBA00023098"/>
    </source>
</evidence>
<dbReference type="AlphaFoldDB" id="A0AAE0LFN1"/>
<dbReference type="EMBL" id="LGRX02003075">
    <property type="protein sequence ID" value="KAK3283009.1"/>
    <property type="molecule type" value="Genomic_DNA"/>
</dbReference>
<dbReference type="Proteomes" id="UP001190700">
    <property type="component" value="Unassembled WGS sequence"/>
</dbReference>
<organism evidence="5 6">
    <name type="scientific">Cymbomonas tetramitiformis</name>
    <dbReference type="NCBI Taxonomy" id="36881"/>
    <lineage>
        <taxon>Eukaryota</taxon>
        <taxon>Viridiplantae</taxon>
        <taxon>Chlorophyta</taxon>
        <taxon>Pyramimonadophyceae</taxon>
        <taxon>Pyramimonadales</taxon>
        <taxon>Pyramimonadaceae</taxon>
        <taxon>Cymbomonas</taxon>
    </lineage>
</organism>
<dbReference type="Pfam" id="PF03403">
    <property type="entry name" value="PAF-AH_p_II"/>
    <property type="match status" value="1"/>
</dbReference>